<accession>A0A482WNE1</accession>
<evidence type="ECO:0000259" key="7">
    <source>
        <dbReference type="SMART" id="SM00385"/>
    </source>
</evidence>
<dbReference type="SMART" id="SM00385">
    <property type="entry name" value="CYCLIN"/>
    <property type="match status" value="1"/>
</dbReference>
<dbReference type="GO" id="GO:0016538">
    <property type="term" value="F:cyclin-dependent protein serine/threonine kinase regulator activity"/>
    <property type="evidence" value="ECO:0007669"/>
    <property type="project" value="InterPro"/>
</dbReference>
<reference evidence="9 10" key="1">
    <citation type="journal article" date="2017" name="Gigascience">
        <title>Genome sequence of the small brown planthopper, Laodelphax striatellus.</title>
        <authorList>
            <person name="Zhu J."/>
            <person name="Jiang F."/>
            <person name="Wang X."/>
            <person name="Yang P."/>
            <person name="Bao Y."/>
            <person name="Zhao W."/>
            <person name="Wang W."/>
            <person name="Lu H."/>
            <person name="Wang Q."/>
            <person name="Cui N."/>
            <person name="Li J."/>
            <person name="Chen X."/>
            <person name="Luo L."/>
            <person name="Yu J."/>
            <person name="Kang L."/>
            <person name="Cui F."/>
        </authorList>
    </citation>
    <scope>NUCLEOTIDE SEQUENCE [LARGE SCALE GENOMIC DNA]</scope>
    <source>
        <strain evidence="9">Lst14</strain>
    </source>
</reference>
<feature type="compositionally biased region" description="Basic and acidic residues" evidence="6">
    <location>
        <begin position="80"/>
        <end position="89"/>
    </location>
</feature>
<dbReference type="InterPro" id="IPR039361">
    <property type="entry name" value="Cyclin"/>
</dbReference>
<evidence type="ECO:0000256" key="2">
    <source>
        <dbReference type="ARBA" id="ARBA00022618"/>
    </source>
</evidence>
<dbReference type="GO" id="GO:0051301">
    <property type="term" value="P:cell division"/>
    <property type="evidence" value="ECO:0007669"/>
    <property type="project" value="UniProtKB-KW"/>
</dbReference>
<name>A0A482WNE1_LAOST</name>
<dbReference type="InParanoid" id="A0A482WNE1"/>
<feature type="compositionally biased region" description="Polar residues" evidence="6">
    <location>
        <begin position="139"/>
        <end position="154"/>
    </location>
</feature>
<dbReference type="InterPro" id="IPR036915">
    <property type="entry name" value="Cyclin-like_sf"/>
</dbReference>
<feature type="domain" description="Cyclin-like" evidence="7">
    <location>
        <begin position="363"/>
        <end position="444"/>
    </location>
</feature>
<feature type="region of interest" description="Disordered" evidence="6">
    <location>
        <begin position="79"/>
        <end position="162"/>
    </location>
</feature>
<dbReference type="SMR" id="A0A482WNE1"/>
<organism evidence="9 10">
    <name type="scientific">Laodelphax striatellus</name>
    <name type="common">Small brown planthopper</name>
    <name type="synonym">Delphax striatella</name>
    <dbReference type="NCBI Taxonomy" id="195883"/>
    <lineage>
        <taxon>Eukaryota</taxon>
        <taxon>Metazoa</taxon>
        <taxon>Ecdysozoa</taxon>
        <taxon>Arthropoda</taxon>
        <taxon>Hexapoda</taxon>
        <taxon>Insecta</taxon>
        <taxon>Pterygota</taxon>
        <taxon>Neoptera</taxon>
        <taxon>Paraneoptera</taxon>
        <taxon>Hemiptera</taxon>
        <taxon>Auchenorrhyncha</taxon>
        <taxon>Fulgoroidea</taxon>
        <taxon>Delphacidae</taxon>
        <taxon>Criomorphinae</taxon>
        <taxon>Laodelphax</taxon>
    </lineage>
</organism>
<evidence type="ECO:0000256" key="6">
    <source>
        <dbReference type="SAM" id="MobiDB-lite"/>
    </source>
</evidence>
<comment type="caution">
    <text evidence="9">The sequence shown here is derived from an EMBL/GenBank/DDBJ whole genome shotgun (WGS) entry which is preliminary data.</text>
</comment>
<dbReference type="Pfam" id="PF02984">
    <property type="entry name" value="Cyclin_C"/>
    <property type="match status" value="1"/>
</dbReference>
<dbReference type="InterPro" id="IPR013763">
    <property type="entry name" value="Cyclin-like_dom"/>
</dbReference>
<evidence type="ECO:0000256" key="1">
    <source>
        <dbReference type="ARBA" id="ARBA00006955"/>
    </source>
</evidence>
<evidence type="ECO:0000313" key="9">
    <source>
        <dbReference type="EMBL" id="RZF34796.1"/>
    </source>
</evidence>
<keyword evidence="4" id="KW-0131">Cell cycle</keyword>
<dbReference type="SUPFAM" id="SSF47954">
    <property type="entry name" value="Cyclin-like"/>
    <property type="match status" value="2"/>
</dbReference>
<dbReference type="Gene3D" id="1.10.472.10">
    <property type="entry name" value="Cyclin-like"/>
    <property type="match status" value="4"/>
</dbReference>
<dbReference type="PIRSF" id="PIRSF001771">
    <property type="entry name" value="Cyclin_A_B_D_E"/>
    <property type="match status" value="1"/>
</dbReference>
<feature type="region of interest" description="Disordered" evidence="6">
    <location>
        <begin position="177"/>
        <end position="223"/>
    </location>
</feature>
<dbReference type="FunCoup" id="A0A482WNE1">
    <property type="interactions" value="93"/>
</dbReference>
<dbReference type="STRING" id="195883.A0A482WNE1"/>
<proteinExistence type="inferred from homology"/>
<dbReference type="OrthoDB" id="5590282at2759"/>
<evidence type="ECO:0000313" key="10">
    <source>
        <dbReference type="Proteomes" id="UP000291343"/>
    </source>
</evidence>
<evidence type="ECO:0000256" key="5">
    <source>
        <dbReference type="RuleBase" id="RU000383"/>
    </source>
</evidence>
<dbReference type="Pfam" id="PF00134">
    <property type="entry name" value="Cyclin_N"/>
    <property type="match status" value="1"/>
</dbReference>
<evidence type="ECO:0000259" key="8">
    <source>
        <dbReference type="SMART" id="SM01332"/>
    </source>
</evidence>
<dbReference type="GO" id="GO:0044772">
    <property type="term" value="P:mitotic cell cycle phase transition"/>
    <property type="evidence" value="ECO:0007669"/>
    <property type="project" value="InterPro"/>
</dbReference>
<gene>
    <name evidence="9" type="ORF">LSTR_LSTR007848</name>
</gene>
<dbReference type="EMBL" id="QKKF02030383">
    <property type="protein sequence ID" value="RZF34796.1"/>
    <property type="molecule type" value="Genomic_DNA"/>
</dbReference>
<dbReference type="InterPro" id="IPR046965">
    <property type="entry name" value="Cyclin_A/B-like"/>
</dbReference>
<keyword evidence="2" id="KW-0132">Cell division</keyword>
<dbReference type="InterPro" id="IPR004367">
    <property type="entry name" value="Cyclin_C-dom"/>
</dbReference>
<evidence type="ECO:0000256" key="3">
    <source>
        <dbReference type="ARBA" id="ARBA00023127"/>
    </source>
</evidence>
<feature type="domain" description="Cyclin C-terminal" evidence="8">
    <location>
        <begin position="359"/>
        <end position="475"/>
    </location>
</feature>
<comment type="similarity">
    <text evidence="1">Belongs to the cyclin family. Cyclin AB subfamily.</text>
</comment>
<protein>
    <submittedName>
        <fullName evidence="9">Uncharacterized protein</fullName>
    </submittedName>
</protein>
<dbReference type="SMART" id="SM01332">
    <property type="entry name" value="Cyclin_C"/>
    <property type="match status" value="1"/>
</dbReference>
<dbReference type="FunFam" id="1.10.472.10:FF:000005">
    <property type="entry name" value="G2/mitotic-specific cyclin B"/>
    <property type="match status" value="1"/>
</dbReference>
<sequence length="480" mass="53768">MLSVPLDVPLSKSSTWIAYFNETKMPGPKLNQPTNVVRRSTRVSVAPQKLTSTNALGRAKSSLGLPKYPGVIKYDNAQDINKRKAEKSPSSKPTVKRSAFGDITNDVQKPKIGGPGGKPGAKESTLKKAFGSIVKRQPLRSTTNTIAPAPTSTLPPKRPAAKVQEKALIIPKVTATAAKKPVAKPVEEKEADKKLLKEEPTQVPAVVKPPLRRSARLSDTGNSSGDSLFYVTALEELSITNSEKKSDKKESLGPSLPKGVDDFDKECAHDPGLVSNYAFDIFSYLKTRETRYIIPAYMDRQPHINKYMRSVLVDWMVEERCPPSVEEFVFICDNAYARRELLDMEFCFLETLDFDLGFPLSYRFLRRYARCVKTQMPLLTLARYVLEYSLMDHTTVTMSDSKLAAASLHIARVMNNGDLWSPALEYYSGYKLDDFKDIAFHLNDYLHKKPKEALKSIKSKYSQDIFFEVTKTPLVPNSKL</sequence>
<feature type="compositionally biased region" description="Basic and acidic residues" evidence="6">
    <location>
        <begin position="185"/>
        <end position="200"/>
    </location>
</feature>
<evidence type="ECO:0000256" key="4">
    <source>
        <dbReference type="ARBA" id="ARBA00023306"/>
    </source>
</evidence>
<keyword evidence="10" id="KW-1185">Reference proteome</keyword>
<dbReference type="PANTHER" id="PTHR10177">
    <property type="entry name" value="CYCLINS"/>
    <property type="match status" value="1"/>
</dbReference>
<dbReference type="Proteomes" id="UP000291343">
    <property type="component" value="Unassembled WGS sequence"/>
</dbReference>
<dbReference type="AlphaFoldDB" id="A0A482WNE1"/>
<keyword evidence="3 5" id="KW-0195">Cyclin</keyword>
<dbReference type="InterPro" id="IPR006671">
    <property type="entry name" value="Cyclin_N"/>
</dbReference>